<reference evidence="1 2" key="1">
    <citation type="journal article" date="2019" name="Sci. Rep.">
        <title>Orb-weaving spider Araneus ventricosus genome elucidates the spidroin gene catalogue.</title>
        <authorList>
            <person name="Kono N."/>
            <person name="Nakamura H."/>
            <person name="Ohtoshi R."/>
            <person name="Moran D.A.P."/>
            <person name="Shinohara A."/>
            <person name="Yoshida Y."/>
            <person name="Fujiwara M."/>
            <person name="Mori M."/>
            <person name="Tomita M."/>
            <person name="Arakawa K."/>
        </authorList>
    </citation>
    <scope>NUCLEOTIDE SEQUENCE [LARGE SCALE GENOMIC DNA]</scope>
</reference>
<organism evidence="1 2">
    <name type="scientific">Araneus ventricosus</name>
    <name type="common">Orbweaver spider</name>
    <name type="synonym">Epeira ventricosa</name>
    <dbReference type="NCBI Taxonomy" id="182803"/>
    <lineage>
        <taxon>Eukaryota</taxon>
        <taxon>Metazoa</taxon>
        <taxon>Ecdysozoa</taxon>
        <taxon>Arthropoda</taxon>
        <taxon>Chelicerata</taxon>
        <taxon>Arachnida</taxon>
        <taxon>Araneae</taxon>
        <taxon>Araneomorphae</taxon>
        <taxon>Entelegynae</taxon>
        <taxon>Araneoidea</taxon>
        <taxon>Araneidae</taxon>
        <taxon>Araneus</taxon>
    </lineage>
</organism>
<comment type="caution">
    <text evidence="1">The sequence shown here is derived from an EMBL/GenBank/DDBJ whole genome shotgun (WGS) entry which is preliminary data.</text>
</comment>
<proteinExistence type="predicted"/>
<dbReference type="Proteomes" id="UP000499080">
    <property type="component" value="Unassembled WGS sequence"/>
</dbReference>
<accession>A0A4Y2HAF7</accession>
<gene>
    <name evidence="1" type="ORF">AVEN_226863_1</name>
</gene>
<protein>
    <submittedName>
        <fullName evidence="1">Uncharacterized protein</fullName>
    </submittedName>
</protein>
<dbReference type="EMBL" id="BGPR01001774">
    <property type="protein sequence ID" value="GBM61584.1"/>
    <property type="molecule type" value="Genomic_DNA"/>
</dbReference>
<name>A0A4Y2HAF7_ARAVE</name>
<sequence length="113" mass="13002">MDLVILNRGHMTRTTRELAPPSPNFHTTPEEDVCPSRYDLMCNILPYTTDLQTFGLRSCLLNWRLPALQGRPLAFDCLRVDYGPRCCPPHLTMGQKYEIYPKLALLMFESNTV</sequence>
<dbReference type="AlphaFoldDB" id="A0A4Y2HAF7"/>
<evidence type="ECO:0000313" key="1">
    <source>
        <dbReference type="EMBL" id="GBM61584.1"/>
    </source>
</evidence>
<evidence type="ECO:0000313" key="2">
    <source>
        <dbReference type="Proteomes" id="UP000499080"/>
    </source>
</evidence>
<keyword evidence="2" id="KW-1185">Reference proteome</keyword>